<dbReference type="EMBL" id="CAJNJA010046961">
    <property type="protein sequence ID" value="CAE7820969.1"/>
    <property type="molecule type" value="Genomic_DNA"/>
</dbReference>
<sequence length="181" mass="19746">MGSTGGSRAAEEEQCTEWQVTAVEFLRESQAASRTAAAELVGPSSSTLLASLKEWLQELDLFTLACLLDELGLLEELLDLVKQPALLLAELSDLQLQNSIPPSVTVTDGRWHLFVDQEAALLNATLQDLCRPFAAWQHGVPGTAALLPSLPDFAHRSTQRSAARCLEPSCSVNLRHRRLCL</sequence>
<dbReference type="AlphaFoldDB" id="A0A812ZCN8"/>
<evidence type="ECO:0000313" key="2">
    <source>
        <dbReference type="Proteomes" id="UP000601435"/>
    </source>
</evidence>
<accession>A0A812ZCN8</accession>
<organism evidence="1 2">
    <name type="scientific">Symbiodinium necroappetens</name>
    <dbReference type="NCBI Taxonomy" id="1628268"/>
    <lineage>
        <taxon>Eukaryota</taxon>
        <taxon>Sar</taxon>
        <taxon>Alveolata</taxon>
        <taxon>Dinophyceae</taxon>
        <taxon>Suessiales</taxon>
        <taxon>Symbiodiniaceae</taxon>
        <taxon>Symbiodinium</taxon>
    </lineage>
</organism>
<comment type="caution">
    <text evidence="1">The sequence shown here is derived from an EMBL/GenBank/DDBJ whole genome shotgun (WGS) entry which is preliminary data.</text>
</comment>
<dbReference type="OrthoDB" id="10304647at2759"/>
<proteinExistence type="predicted"/>
<keyword evidence="2" id="KW-1185">Reference proteome</keyword>
<gene>
    <name evidence="1" type="ORF">SNEC2469_LOCUS24432</name>
</gene>
<evidence type="ECO:0000313" key="1">
    <source>
        <dbReference type="EMBL" id="CAE7820969.1"/>
    </source>
</evidence>
<reference evidence="1" key="1">
    <citation type="submission" date="2021-02" db="EMBL/GenBank/DDBJ databases">
        <authorList>
            <person name="Dougan E. K."/>
            <person name="Rhodes N."/>
            <person name="Thang M."/>
            <person name="Chan C."/>
        </authorList>
    </citation>
    <scope>NUCLEOTIDE SEQUENCE</scope>
</reference>
<name>A0A812ZCN8_9DINO</name>
<protein>
    <submittedName>
        <fullName evidence="1">Uncharacterized protein</fullName>
    </submittedName>
</protein>
<dbReference type="Proteomes" id="UP000601435">
    <property type="component" value="Unassembled WGS sequence"/>
</dbReference>